<reference evidence="2 3" key="1">
    <citation type="journal article" date="2016" name="Nat. Commun.">
        <title>Thousands of microbial genomes shed light on interconnected biogeochemical processes in an aquifer system.</title>
        <authorList>
            <person name="Anantharaman K."/>
            <person name="Brown C.T."/>
            <person name="Hug L.A."/>
            <person name="Sharon I."/>
            <person name="Castelle C.J."/>
            <person name="Probst A.J."/>
            <person name="Thomas B.C."/>
            <person name="Singh A."/>
            <person name="Wilkins M.J."/>
            <person name="Karaoz U."/>
            <person name="Brodie E.L."/>
            <person name="Williams K.H."/>
            <person name="Hubbard S.S."/>
            <person name="Banfield J.F."/>
        </authorList>
    </citation>
    <scope>NUCLEOTIDE SEQUENCE [LARGE SCALE GENOMIC DNA]</scope>
</reference>
<keyword evidence="1" id="KW-0812">Transmembrane</keyword>
<organism evidence="2 3">
    <name type="scientific">candidate division WWE3 bacterium RIFCSPLOWO2_12_FULL_36_10</name>
    <dbReference type="NCBI Taxonomy" id="1802630"/>
    <lineage>
        <taxon>Bacteria</taxon>
        <taxon>Katanobacteria</taxon>
    </lineage>
</organism>
<evidence type="ECO:0000256" key="1">
    <source>
        <dbReference type="SAM" id="Phobius"/>
    </source>
</evidence>
<keyword evidence="1" id="KW-1133">Transmembrane helix</keyword>
<gene>
    <name evidence="2" type="ORF">A3H26_00285</name>
</gene>
<protein>
    <submittedName>
        <fullName evidence="2">Uncharacterized protein</fullName>
    </submittedName>
</protein>
<evidence type="ECO:0000313" key="2">
    <source>
        <dbReference type="EMBL" id="OGC56366.1"/>
    </source>
</evidence>
<comment type="caution">
    <text evidence="2">The sequence shown here is derived from an EMBL/GenBank/DDBJ whole genome shotgun (WGS) entry which is preliminary data.</text>
</comment>
<dbReference type="EMBL" id="MEVN01000039">
    <property type="protein sequence ID" value="OGC56366.1"/>
    <property type="molecule type" value="Genomic_DNA"/>
</dbReference>
<dbReference type="Proteomes" id="UP000177763">
    <property type="component" value="Unassembled WGS sequence"/>
</dbReference>
<proteinExistence type="predicted"/>
<evidence type="ECO:0000313" key="3">
    <source>
        <dbReference type="Proteomes" id="UP000177763"/>
    </source>
</evidence>
<keyword evidence="1" id="KW-0472">Membrane</keyword>
<dbReference type="AlphaFoldDB" id="A0A1F4VGE4"/>
<dbReference type="STRING" id="1802630.A3H26_00285"/>
<name>A0A1F4VGE4_UNCKA</name>
<sequence>MWYLLRMSKKNKEKNLRRKIEILKAQVKTQHTVTSPVRIERIESNTKTPELNDKEIRRALTKTFVFSVSSFVLLAGLNYFGAFDLFTKLLKF</sequence>
<feature type="transmembrane region" description="Helical" evidence="1">
    <location>
        <begin position="64"/>
        <end position="82"/>
    </location>
</feature>
<accession>A0A1F4VGE4</accession>